<dbReference type="InterPro" id="IPR028098">
    <property type="entry name" value="Glyco_trans_4-like_N"/>
</dbReference>
<evidence type="ECO:0000313" key="3">
    <source>
        <dbReference type="EMBL" id="MCL6682711.1"/>
    </source>
</evidence>
<protein>
    <submittedName>
        <fullName evidence="3">Glycosyltransferase</fullName>
        <ecNumber evidence="3">2.4.-.-</ecNumber>
    </submittedName>
</protein>
<dbReference type="Proteomes" id="UP001165363">
    <property type="component" value="Unassembled WGS sequence"/>
</dbReference>
<dbReference type="GO" id="GO:0016757">
    <property type="term" value="F:glycosyltransferase activity"/>
    <property type="evidence" value="ECO:0007669"/>
    <property type="project" value="UniProtKB-KW"/>
</dbReference>
<dbReference type="PANTHER" id="PTHR12526:SF600">
    <property type="entry name" value="GLYCOSYL TRANSFERASE GROUP 1"/>
    <property type="match status" value="1"/>
</dbReference>
<evidence type="ECO:0000313" key="4">
    <source>
        <dbReference type="Proteomes" id="UP001165363"/>
    </source>
</evidence>
<dbReference type="Gene3D" id="3.40.50.2000">
    <property type="entry name" value="Glycogen Phosphorylase B"/>
    <property type="match status" value="2"/>
</dbReference>
<dbReference type="Pfam" id="PF00534">
    <property type="entry name" value="Glycos_transf_1"/>
    <property type="match status" value="1"/>
</dbReference>
<organism evidence="3 4">
    <name type="scientific">Sphingomonas alba</name>
    <dbReference type="NCBI Taxonomy" id="2908208"/>
    <lineage>
        <taxon>Bacteria</taxon>
        <taxon>Pseudomonadati</taxon>
        <taxon>Pseudomonadota</taxon>
        <taxon>Alphaproteobacteria</taxon>
        <taxon>Sphingomonadales</taxon>
        <taxon>Sphingomonadaceae</taxon>
        <taxon>Sphingomonas</taxon>
    </lineage>
</organism>
<keyword evidence="3" id="KW-0808">Transferase</keyword>
<keyword evidence="4" id="KW-1185">Reference proteome</keyword>
<dbReference type="EMBL" id="JAMGBD010000001">
    <property type="protein sequence ID" value="MCL6682711.1"/>
    <property type="molecule type" value="Genomic_DNA"/>
</dbReference>
<proteinExistence type="predicted"/>
<evidence type="ECO:0000259" key="1">
    <source>
        <dbReference type="Pfam" id="PF00534"/>
    </source>
</evidence>
<gene>
    <name evidence="3" type="ORF">LZ536_02190</name>
</gene>
<dbReference type="SUPFAM" id="SSF53756">
    <property type="entry name" value="UDP-Glycosyltransferase/glycogen phosphorylase"/>
    <property type="match status" value="1"/>
</dbReference>
<name>A0ABT0RJB1_9SPHN</name>
<comment type="caution">
    <text evidence="3">The sequence shown here is derived from an EMBL/GenBank/DDBJ whole genome shotgun (WGS) entry which is preliminary data.</text>
</comment>
<accession>A0ABT0RJB1</accession>
<feature type="domain" description="Glycosyltransferase subfamily 4-like N-terminal" evidence="2">
    <location>
        <begin position="41"/>
        <end position="202"/>
    </location>
</feature>
<sequence length="406" mass="44381">MTSAGAGRSAPGILYISYDGMLEPLGQSQVVAYLEKLAPGRRIHLISFEKDADWADVAARAAIRHRLDRAGIYWHPKRYHKSPSAPATAYDIAVGSAQAIRLIRQHKLGIIHARSYVAAAMALAAKRLTSAAFLFDMRGFWADERVDGGLWPRGRLYRTAKSLEHRFLLAADHVVTLTHASAKEIGGFDYLAGRVPPITVIPTCADLDLFSLQPPPPPSQPFTLGYVGSVGTWYLLDEMLRCFALLRRRDPQARLLVVNRSEQDMIRQRCAAFGILDAVELTAAEHGDMPRQIGRMYAAMALIKPAYSKIASAPTKLAEYLGCGVPCLGNSGVGDMAEVLEGRQVGVSVNGFTDAELAEAMDRLLDLARNPATRDRCREVALDLFSLERGVEAYARIYASLSGAEA</sequence>
<dbReference type="PANTHER" id="PTHR12526">
    <property type="entry name" value="GLYCOSYLTRANSFERASE"/>
    <property type="match status" value="1"/>
</dbReference>
<feature type="domain" description="Glycosyl transferase family 1" evidence="1">
    <location>
        <begin position="216"/>
        <end position="379"/>
    </location>
</feature>
<reference evidence="3" key="1">
    <citation type="submission" date="2022-05" db="EMBL/GenBank/DDBJ databases">
        <authorList>
            <person name="Jo J.-H."/>
            <person name="Im W.-T."/>
        </authorList>
    </citation>
    <scope>NUCLEOTIDE SEQUENCE</scope>
    <source>
        <strain evidence="3">SE158</strain>
    </source>
</reference>
<keyword evidence="3" id="KW-0328">Glycosyltransferase</keyword>
<dbReference type="InterPro" id="IPR001296">
    <property type="entry name" value="Glyco_trans_1"/>
</dbReference>
<evidence type="ECO:0000259" key="2">
    <source>
        <dbReference type="Pfam" id="PF13579"/>
    </source>
</evidence>
<dbReference type="Pfam" id="PF13579">
    <property type="entry name" value="Glyco_trans_4_4"/>
    <property type="match status" value="1"/>
</dbReference>
<dbReference type="EC" id="2.4.-.-" evidence="3"/>
<dbReference type="RefSeq" id="WP_249846664.1">
    <property type="nucleotide sequence ID" value="NZ_JAMGBD010000001.1"/>
</dbReference>